<feature type="non-terminal residue" evidence="2">
    <location>
        <position position="1"/>
    </location>
</feature>
<comment type="caution">
    <text evidence="2">The sequence shown here is derived from an EMBL/GenBank/DDBJ whole genome shotgun (WGS) entry which is preliminary data.</text>
</comment>
<reference evidence="2" key="1">
    <citation type="submission" date="2023-10" db="EMBL/GenBank/DDBJ databases">
        <title>Genome assemblies of two species of porcelain crab, Petrolisthes cinctipes and Petrolisthes manimaculis (Anomura: Porcellanidae).</title>
        <authorList>
            <person name="Angst P."/>
        </authorList>
    </citation>
    <scope>NUCLEOTIDE SEQUENCE</scope>
    <source>
        <strain evidence="2">PB745_01</strain>
        <tissue evidence="2">Gill</tissue>
    </source>
</reference>
<organism evidence="2 3">
    <name type="scientific">Petrolisthes cinctipes</name>
    <name type="common">Flat porcelain crab</name>
    <dbReference type="NCBI Taxonomy" id="88211"/>
    <lineage>
        <taxon>Eukaryota</taxon>
        <taxon>Metazoa</taxon>
        <taxon>Ecdysozoa</taxon>
        <taxon>Arthropoda</taxon>
        <taxon>Crustacea</taxon>
        <taxon>Multicrustacea</taxon>
        <taxon>Malacostraca</taxon>
        <taxon>Eumalacostraca</taxon>
        <taxon>Eucarida</taxon>
        <taxon>Decapoda</taxon>
        <taxon>Pleocyemata</taxon>
        <taxon>Anomura</taxon>
        <taxon>Galatheoidea</taxon>
        <taxon>Porcellanidae</taxon>
        <taxon>Petrolisthes</taxon>
    </lineage>
</organism>
<dbReference type="Proteomes" id="UP001286313">
    <property type="component" value="Unassembled WGS sequence"/>
</dbReference>
<keyword evidence="3" id="KW-1185">Reference proteome</keyword>
<name>A0AAE1FLG7_PETCI</name>
<evidence type="ECO:0000313" key="3">
    <source>
        <dbReference type="Proteomes" id="UP001286313"/>
    </source>
</evidence>
<gene>
    <name evidence="2" type="ORF">Pcinc_020920</name>
</gene>
<evidence type="ECO:0000256" key="1">
    <source>
        <dbReference type="SAM" id="MobiDB-lite"/>
    </source>
</evidence>
<protein>
    <submittedName>
        <fullName evidence="2">Uncharacterized protein</fullName>
    </submittedName>
</protein>
<evidence type="ECO:0000313" key="2">
    <source>
        <dbReference type="EMBL" id="KAK3874113.1"/>
    </source>
</evidence>
<dbReference type="AlphaFoldDB" id="A0AAE1FLG7"/>
<sequence length="47" mass="5065">YVDDSDAGDGMAPPQRDRPPTASVAFRLQCLLGRATGWVRSPLLLHG</sequence>
<feature type="region of interest" description="Disordered" evidence="1">
    <location>
        <begin position="1"/>
        <end position="21"/>
    </location>
</feature>
<dbReference type="EMBL" id="JAWQEG010002136">
    <property type="protein sequence ID" value="KAK3874113.1"/>
    <property type="molecule type" value="Genomic_DNA"/>
</dbReference>
<accession>A0AAE1FLG7</accession>
<proteinExistence type="predicted"/>